<evidence type="ECO:0000313" key="3">
    <source>
        <dbReference type="Proteomes" id="UP000266389"/>
    </source>
</evidence>
<name>A0A395M0W2_9BACT</name>
<dbReference type="InterPro" id="IPR053825">
    <property type="entry name" value="DUF7009"/>
</dbReference>
<evidence type="ECO:0000313" key="2">
    <source>
        <dbReference type="EMBL" id="RFM24413.1"/>
    </source>
</evidence>
<sequence>MKLRIRGNSLRLRLSQSEVQRIAEQGRVEEVIEFGLQPHQRICYALQSDAQANDIYATFENSTITVHVPEQAVKTWAHSNQVGLQKDQFLSEEKSLKILIEKDFQCLTPRPGEDESDNYPHPDASVGHKVAECAS</sequence>
<dbReference type="Proteomes" id="UP000266389">
    <property type="component" value="Unassembled WGS sequence"/>
</dbReference>
<reference evidence="2 3" key="1">
    <citation type="journal article" date="2011" name="ISME J.">
        <title>Community ecology of hot spring cyanobacterial mats: predominant populations and their functional potential.</title>
        <authorList>
            <person name="Klatt C.G."/>
            <person name="Wood J.M."/>
            <person name="Rusch D.B."/>
            <person name="Bateson M.M."/>
            <person name="Hamamura N."/>
            <person name="Heidelberg J.F."/>
            <person name="Grossman A.R."/>
            <person name="Bhaya D."/>
            <person name="Cohan F.M."/>
            <person name="Kuhl M."/>
            <person name="Bryant D.A."/>
            <person name="Ward D.M."/>
        </authorList>
    </citation>
    <scope>NUCLEOTIDE SEQUENCE [LARGE SCALE GENOMIC DNA]</scope>
    <source>
        <strain evidence="2">OS</strain>
    </source>
</reference>
<accession>A0A395M0W2</accession>
<evidence type="ECO:0000256" key="1">
    <source>
        <dbReference type="SAM" id="MobiDB-lite"/>
    </source>
</evidence>
<proteinExistence type="predicted"/>
<dbReference type="EMBL" id="PHFL01000039">
    <property type="protein sequence ID" value="RFM24413.1"/>
    <property type="molecule type" value="Genomic_DNA"/>
</dbReference>
<protein>
    <submittedName>
        <fullName evidence="2">Uncharacterized protein</fullName>
    </submittedName>
</protein>
<gene>
    <name evidence="2" type="ORF">D0433_05325</name>
</gene>
<feature type="region of interest" description="Disordered" evidence="1">
    <location>
        <begin position="108"/>
        <end position="135"/>
    </location>
</feature>
<comment type="caution">
    <text evidence="2">The sequence shown here is derived from an EMBL/GenBank/DDBJ whole genome shotgun (WGS) entry which is preliminary data.</text>
</comment>
<dbReference type="AlphaFoldDB" id="A0A395M0W2"/>
<dbReference type="Pfam" id="PF22668">
    <property type="entry name" value="DUF7009"/>
    <property type="match status" value="1"/>
</dbReference>
<organism evidence="2 3">
    <name type="scientific">Candidatus Thermochlorobacter aerophilus</name>
    <dbReference type="NCBI Taxonomy" id="1868324"/>
    <lineage>
        <taxon>Bacteria</taxon>
        <taxon>Pseudomonadati</taxon>
        <taxon>Chlorobiota</taxon>
        <taxon>Chlorobiia</taxon>
        <taxon>Chlorobiales</taxon>
        <taxon>Candidatus Thermochlorobacteriaceae</taxon>
        <taxon>Candidatus Thermochlorobacter</taxon>
    </lineage>
</organism>